<gene>
    <name evidence="3" type="ORF">BDV98DRAFT_514287</name>
</gene>
<organism evidence="3 4">
    <name type="scientific">Pterulicium gracile</name>
    <dbReference type="NCBI Taxonomy" id="1884261"/>
    <lineage>
        <taxon>Eukaryota</taxon>
        <taxon>Fungi</taxon>
        <taxon>Dikarya</taxon>
        <taxon>Basidiomycota</taxon>
        <taxon>Agaricomycotina</taxon>
        <taxon>Agaricomycetes</taxon>
        <taxon>Agaricomycetidae</taxon>
        <taxon>Agaricales</taxon>
        <taxon>Pleurotineae</taxon>
        <taxon>Pterulaceae</taxon>
        <taxon>Pterulicium</taxon>
    </lineage>
</organism>
<dbReference type="InterPro" id="IPR024338">
    <property type="entry name" value="MID1/Yam8"/>
</dbReference>
<feature type="chain" id="PRO_5023030006" evidence="2">
    <location>
        <begin position="23"/>
        <end position="645"/>
    </location>
</feature>
<feature type="compositionally biased region" description="Low complexity" evidence="1">
    <location>
        <begin position="25"/>
        <end position="45"/>
    </location>
</feature>
<evidence type="ECO:0000256" key="2">
    <source>
        <dbReference type="SAM" id="SignalP"/>
    </source>
</evidence>
<reference evidence="3 4" key="1">
    <citation type="journal article" date="2019" name="Nat. Ecol. Evol.">
        <title>Megaphylogeny resolves global patterns of mushroom evolution.</title>
        <authorList>
            <person name="Varga T."/>
            <person name="Krizsan K."/>
            <person name="Foldi C."/>
            <person name="Dima B."/>
            <person name="Sanchez-Garcia M."/>
            <person name="Sanchez-Ramirez S."/>
            <person name="Szollosi G.J."/>
            <person name="Szarkandi J.G."/>
            <person name="Papp V."/>
            <person name="Albert L."/>
            <person name="Andreopoulos W."/>
            <person name="Angelini C."/>
            <person name="Antonin V."/>
            <person name="Barry K.W."/>
            <person name="Bougher N.L."/>
            <person name="Buchanan P."/>
            <person name="Buyck B."/>
            <person name="Bense V."/>
            <person name="Catcheside P."/>
            <person name="Chovatia M."/>
            <person name="Cooper J."/>
            <person name="Damon W."/>
            <person name="Desjardin D."/>
            <person name="Finy P."/>
            <person name="Geml J."/>
            <person name="Haridas S."/>
            <person name="Hughes K."/>
            <person name="Justo A."/>
            <person name="Karasinski D."/>
            <person name="Kautmanova I."/>
            <person name="Kiss B."/>
            <person name="Kocsube S."/>
            <person name="Kotiranta H."/>
            <person name="LaButti K.M."/>
            <person name="Lechner B.E."/>
            <person name="Liimatainen K."/>
            <person name="Lipzen A."/>
            <person name="Lukacs Z."/>
            <person name="Mihaltcheva S."/>
            <person name="Morgado L.N."/>
            <person name="Niskanen T."/>
            <person name="Noordeloos M.E."/>
            <person name="Ohm R.A."/>
            <person name="Ortiz-Santana B."/>
            <person name="Ovrebo C."/>
            <person name="Racz N."/>
            <person name="Riley R."/>
            <person name="Savchenko A."/>
            <person name="Shiryaev A."/>
            <person name="Soop K."/>
            <person name="Spirin V."/>
            <person name="Szebenyi C."/>
            <person name="Tomsovsky M."/>
            <person name="Tulloss R.E."/>
            <person name="Uehling J."/>
            <person name="Grigoriev I.V."/>
            <person name="Vagvolgyi C."/>
            <person name="Papp T."/>
            <person name="Martin F.M."/>
            <person name="Miettinen O."/>
            <person name="Hibbett D.S."/>
            <person name="Nagy L.G."/>
        </authorList>
    </citation>
    <scope>NUCLEOTIDE SEQUENCE [LARGE SCALE GENOMIC DNA]</scope>
    <source>
        <strain evidence="3 4">CBS 309.79</strain>
    </source>
</reference>
<accession>A0A5C3Q4Z8</accession>
<protein>
    <submittedName>
        <fullName evidence="3">Stretch-activated Ca2+-permeable channel component-domain-containing protein</fullName>
    </submittedName>
</protein>
<keyword evidence="4" id="KW-1185">Reference proteome</keyword>
<dbReference type="Proteomes" id="UP000305067">
    <property type="component" value="Unassembled WGS sequence"/>
</dbReference>
<dbReference type="STRING" id="1884261.A0A5C3Q4Z8"/>
<proteinExistence type="predicted"/>
<evidence type="ECO:0000313" key="3">
    <source>
        <dbReference type="EMBL" id="TFK97174.1"/>
    </source>
</evidence>
<keyword evidence="2" id="KW-0732">Signal</keyword>
<dbReference type="GO" id="GO:0005262">
    <property type="term" value="F:calcium channel activity"/>
    <property type="evidence" value="ECO:0007669"/>
    <property type="project" value="InterPro"/>
</dbReference>
<name>A0A5C3Q4Z8_9AGAR</name>
<evidence type="ECO:0000313" key="4">
    <source>
        <dbReference type="Proteomes" id="UP000305067"/>
    </source>
</evidence>
<sequence>MLSLLPTPLLTLLLTLSHPISAQDTSSSLSDSISGTGTVPATATPSPLPSGPPLLPLNAIQTFNLSSPSPPQPSRQFIIPPIPDSGLLSLSIAFCVDVFNSSSPTVPDRFFVSNSSDVREPGEGDVDDVRVWSVDLVDGQGAFEGVFLEGGVVSMDFGVTGPETVQIGLTTNIGGTSLNDTAPFLPLLGDTTSTLAILFSPPVAPLPSSEPLTFPNYTLPMGEALFPSELYPEPEEGSFTNYTVFISETQTQTSEGDTSAPRRMPTACGLPLQPFAGRVVREGLWLRGKEGWRTQWVVDGLSPGTNYTVWAVREGRRVSGEVFFRTKSADFPCTLLTAVPACPHLTHSIPLPPPTDLDPTFPASFPVYTSANLPSAIIDPLLSSIANFTVSLRNGIACGRDLYSPLVGCEDCVESYRRWVCGVWFERCAEATPGSDSGGGKIPVVGNPGSLGFIQSQRPASALLTHPTSLPPRNPAFPSFPFPPPSSRRLRSSLDVPFTLLQPCVELCTEVDRMCPSVMGFRCPLRMFGGGRRYAFGYEDWVRGVDGSGRGGVNVGGVGSTLFCLFCSRFLCRFRPRFLPRPLHASLYFADPRHPTANDDEEARTEFVVAAGQGGVDGRADMVEGRGVVGTGGTSDRWGNVWCAR</sequence>
<dbReference type="PANTHER" id="PTHR39142">
    <property type="entry name" value="MID1P"/>
    <property type="match status" value="1"/>
</dbReference>
<dbReference type="GO" id="GO:0098703">
    <property type="term" value="P:calcium ion import across plasma membrane"/>
    <property type="evidence" value="ECO:0007669"/>
    <property type="project" value="InterPro"/>
</dbReference>
<dbReference type="PANTHER" id="PTHR39142:SF1">
    <property type="entry name" value="AEL197CP"/>
    <property type="match status" value="1"/>
</dbReference>
<dbReference type="EMBL" id="ML178850">
    <property type="protein sequence ID" value="TFK97174.1"/>
    <property type="molecule type" value="Genomic_DNA"/>
</dbReference>
<dbReference type="OrthoDB" id="5405745at2759"/>
<feature type="signal peptide" evidence="2">
    <location>
        <begin position="1"/>
        <end position="22"/>
    </location>
</feature>
<dbReference type="Pfam" id="PF12929">
    <property type="entry name" value="Mid1"/>
    <property type="match status" value="1"/>
</dbReference>
<evidence type="ECO:0000256" key="1">
    <source>
        <dbReference type="SAM" id="MobiDB-lite"/>
    </source>
</evidence>
<dbReference type="AlphaFoldDB" id="A0A5C3Q4Z8"/>
<feature type="region of interest" description="Disordered" evidence="1">
    <location>
        <begin position="25"/>
        <end position="51"/>
    </location>
</feature>